<sequence>MAPISISNQTMSDISGFVPGPSGRGTLDIFWSCASVLILCTWTVVHIDVEINWLFIKLCHATGAIFAPDVMLAEYIEDFVAVKCAVALYNECMEEHQCAKWTMVEGFYAKMDGFTLDGERTLGVGDIITLVREGFIDPQPSYNKSIRDRSKADSLSKFIACGQALWLIVQGIARTIEHLPISTLELGTIGYVFVACAMYAVNWHKPKDVRTTISIPLLHGESYDDAIKALEGAVYPVSIKWSPWRDKDIVGSVVACGACIAFGAWHCTAWSNFFPSHIEQELWRICAVLSTFPSLLVAIGNAQSTSSGSYVDLGLSETARNRLSHLLYAFAAILYMFARGFLFVEMFIGLRRMPVGVFTTIQWTELIPHI</sequence>
<feature type="transmembrane region" description="Helical" evidence="1">
    <location>
        <begin position="323"/>
        <end position="344"/>
    </location>
</feature>
<accession>A0A8E2DV20</accession>
<name>A0A8E2DV20_9APHY</name>
<keyword evidence="1" id="KW-0472">Membrane</keyword>
<proteinExistence type="predicted"/>
<keyword evidence="3" id="KW-1185">Reference proteome</keyword>
<dbReference type="PANTHER" id="PTHR35043">
    <property type="entry name" value="TRANSCRIPTION FACTOR DOMAIN-CONTAINING PROTEIN"/>
    <property type="match status" value="1"/>
</dbReference>
<dbReference type="Proteomes" id="UP000250043">
    <property type="component" value="Unassembled WGS sequence"/>
</dbReference>
<evidence type="ECO:0000313" key="2">
    <source>
        <dbReference type="EMBL" id="OCH96384.1"/>
    </source>
</evidence>
<evidence type="ECO:0000256" key="1">
    <source>
        <dbReference type="SAM" id="Phobius"/>
    </source>
</evidence>
<protein>
    <submittedName>
        <fullName evidence="2">Uncharacterized protein</fullName>
    </submittedName>
</protein>
<reference evidence="2 3" key="1">
    <citation type="submission" date="2016-07" db="EMBL/GenBank/DDBJ databases">
        <title>Draft genome of the white-rot fungus Obba rivulosa 3A-2.</title>
        <authorList>
            <consortium name="DOE Joint Genome Institute"/>
            <person name="Miettinen O."/>
            <person name="Riley R."/>
            <person name="Acob R."/>
            <person name="Barry K."/>
            <person name="Cullen D."/>
            <person name="De Vries R."/>
            <person name="Hainaut M."/>
            <person name="Hatakka A."/>
            <person name="Henrissat B."/>
            <person name="Hilden K."/>
            <person name="Kuo R."/>
            <person name="Labutti K."/>
            <person name="Lipzen A."/>
            <person name="Makela M.R."/>
            <person name="Sandor L."/>
            <person name="Spatafora J.W."/>
            <person name="Grigoriev I.V."/>
            <person name="Hibbett D.S."/>
        </authorList>
    </citation>
    <scope>NUCLEOTIDE SEQUENCE [LARGE SCALE GENOMIC DNA]</scope>
    <source>
        <strain evidence="2 3">3A-2</strain>
    </source>
</reference>
<feature type="transmembrane region" description="Helical" evidence="1">
    <location>
        <begin position="154"/>
        <end position="173"/>
    </location>
</feature>
<dbReference type="EMBL" id="KV722331">
    <property type="protein sequence ID" value="OCH96384.1"/>
    <property type="molecule type" value="Genomic_DNA"/>
</dbReference>
<gene>
    <name evidence="2" type="ORF">OBBRIDRAFT_883294</name>
</gene>
<dbReference type="PANTHER" id="PTHR35043:SF7">
    <property type="entry name" value="TRANSCRIPTION FACTOR DOMAIN-CONTAINING PROTEIN"/>
    <property type="match status" value="1"/>
</dbReference>
<keyword evidence="1" id="KW-0812">Transmembrane</keyword>
<organism evidence="2 3">
    <name type="scientific">Obba rivulosa</name>
    <dbReference type="NCBI Taxonomy" id="1052685"/>
    <lineage>
        <taxon>Eukaryota</taxon>
        <taxon>Fungi</taxon>
        <taxon>Dikarya</taxon>
        <taxon>Basidiomycota</taxon>
        <taxon>Agaricomycotina</taxon>
        <taxon>Agaricomycetes</taxon>
        <taxon>Polyporales</taxon>
        <taxon>Gelatoporiaceae</taxon>
        <taxon>Obba</taxon>
    </lineage>
</organism>
<evidence type="ECO:0000313" key="3">
    <source>
        <dbReference type="Proteomes" id="UP000250043"/>
    </source>
</evidence>
<dbReference type="AlphaFoldDB" id="A0A8E2DV20"/>
<feature type="transmembrane region" description="Helical" evidence="1">
    <location>
        <begin position="179"/>
        <end position="201"/>
    </location>
</feature>
<dbReference type="OrthoDB" id="2788011at2759"/>
<keyword evidence="1" id="KW-1133">Transmembrane helix</keyword>